<name>A0A7I7NEQ2_9MYCO</name>
<dbReference type="Pfam" id="PF03733">
    <property type="entry name" value="YccF"/>
    <property type="match status" value="1"/>
</dbReference>
<keyword evidence="4" id="KW-1185">Reference proteome</keyword>
<evidence type="ECO:0000256" key="1">
    <source>
        <dbReference type="SAM" id="Phobius"/>
    </source>
</evidence>
<gene>
    <name evidence="3" type="ORF">MLAC_03590</name>
</gene>
<dbReference type="Proteomes" id="UP000466396">
    <property type="component" value="Chromosome"/>
</dbReference>
<dbReference type="InterPro" id="IPR005185">
    <property type="entry name" value="YccF"/>
</dbReference>
<evidence type="ECO:0000313" key="3">
    <source>
        <dbReference type="EMBL" id="BBX95065.1"/>
    </source>
</evidence>
<protein>
    <recommendedName>
        <fullName evidence="2">Inner membrane component domain-containing protein</fullName>
    </recommendedName>
</protein>
<accession>A0A7I7NEQ2</accession>
<feature type="domain" description="Inner membrane component" evidence="2">
    <location>
        <begin position="4"/>
        <end position="40"/>
    </location>
</feature>
<evidence type="ECO:0000259" key="2">
    <source>
        <dbReference type="Pfam" id="PF03733"/>
    </source>
</evidence>
<keyword evidence="1" id="KW-0812">Transmembrane</keyword>
<reference evidence="3 4" key="1">
    <citation type="journal article" date="2019" name="Emerg. Microbes Infect.">
        <title>Comprehensive subspecies identification of 175 nontuberculous mycobacteria species based on 7547 genomic profiles.</title>
        <authorList>
            <person name="Matsumoto Y."/>
            <person name="Kinjo T."/>
            <person name="Motooka D."/>
            <person name="Nabeya D."/>
            <person name="Jung N."/>
            <person name="Uechi K."/>
            <person name="Horii T."/>
            <person name="Iida T."/>
            <person name="Fujita J."/>
            <person name="Nakamura S."/>
        </authorList>
    </citation>
    <scope>NUCLEOTIDE SEQUENCE [LARGE SCALE GENOMIC DNA]</scope>
    <source>
        <strain evidence="3 4">JCM 15657</strain>
    </source>
</reference>
<dbReference type="EMBL" id="AP022581">
    <property type="protein sequence ID" value="BBX95065.1"/>
    <property type="molecule type" value="Genomic_DNA"/>
</dbReference>
<evidence type="ECO:0000313" key="4">
    <source>
        <dbReference type="Proteomes" id="UP000466396"/>
    </source>
</evidence>
<keyword evidence="1" id="KW-1133">Transmembrane helix</keyword>
<sequence length="50" mass="5219">MRVILNVVWPVFGGLWSAAGYLAAALVSFSLLVTIPFTAAIVSTPERAAA</sequence>
<keyword evidence="1" id="KW-0472">Membrane</keyword>
<dbReference type="AlphaFoldDB" id="A0A7I7NEQ2"/>
<organism evidence="3 4">
    <name type="scientific">Mycobacterium lacus</name>
    <dbReference type="NCBI Taxonomy" id="169765"/>
    <lineage>
        <taxon>Bacteria</taxon>
        <taxon>Bacillati</taxon>
        <taxon>Actinomycetota</taxon>
        <taxon>Actinomycetes</taxon>
        <taxon>Mycobacteriales</taxon>
        <taxon>Mycobacteriaceae</taxon>
        <taxon>Mycobacterium</taxon>
    </lineage>
</organism>
<dbReference type="KEGG" id="mlj:MLAC_03590"/>
<feature type="transmembrane region" description="Helical" evidence="1">
    <location>
        <begin position="20"/>
        <end position="42"/>
    </location>
</feature>
<proteinExistence type="predicted"/>